<evidence type="ECO:0000256" key="8">
    <source>
        <dbReference type="ARBA" id="ARBA00023242"/>
    </source>
</evidence>
<feature type="region of interest" description="Disordered" evidence="12">
    <location>
        <begin position="142"/>
        <end position="181"/>
    </location>
</feature>
<feature type="domain" description="LIM zinc-binding" evidence="13">
    <location>
        <begin position="214"/>
        <end position="273"/>
    </location>
</feature>
<feature type="compositionally biased region" description="Low complexity" evidence="12">
    <location>
        <begin position="41"/>
        <end position="63"/>
    </location>
</feature>
<dbReference type="GO" id="GO:0005634">
    <property type="term" value="C:nucleus"/>
    <property type="evidence" value="ECO:0007669"/>
    <property type="project" value="UniProtKB-SubCell"/>
</dbReference>
<reference evidence="15 16" key="1">
    <citation type="journal article" date="2015" name="Nat. Commun.">
        <title>Lucilia cuprina genome unlocks parasitic fly biology to underpin future interventions.</title>
        <authorList>
            <person name="Anstead C.A."/>
            <person name="Korhonen P.K."/>
            <person name="Young N.D."/>
            <person name="Hall R.S."/>
            <person name="Jex A.R."/>
            <person name="Murali S.C."/>
            <person name="Hughes D.S."/>
            <person name="Lee S.F."/>
            <person name="Perry T."/>
            <person name="Stroehlein A.J."/>
            <person name="Ansell B.R."/>
            <person name="Breugelmans B."/>
            <person name="Hofmann A."/>
            <person name="Qu J."/>
            <person name="Dugan S."/>
            <person name="Lee S.L."/>
            <person name="Chao H."/>
            <person name="Dinh H."/>
            <person name="Han Y."/>
            <person name="Doddapaneni H.V."/>
            <person name="Worley K.C."/>
            <person name="Muzny D.M."/>
            <person name="Ioannidis P."/>
            <person name="Waterhouse R.M."/>
            <person name="Zdobnov E.M."/>
            <person name="James P.J."/>
            <person name="Bagnall N.H."/>
            <person name="Kotze A.C."/>
            <person name="Gibbs R.A."/>
            <person name="Richards S."/>
            <person name="Batterham P."/>
            <person name="Gasser R.B."/>
        </authorList>
    </citation>
    <scope>NUCLEOTIDE SEQUENCE [LARGE SCALE GENOMIC DNA]</scope>
    <source>
        <strain evidence="15 16">LS</strain>
        <tissue evidence="15">Full body</tissue>
    </source>
</reference>
<dbReference type="Pfam" id="PF00046">
    <property type="entry name" value="Homeodomain"/>
    <property type="match status" value="1"/>
</dbReference>
<dbReference type="SMART" id="SM00132">
    <property type="entry name" value="LIM"/>
    <property type="match status" value="2"/>
</dbReference>
<dbReference type="PROSITE" id="PS00478">
    <property type="entry name" value="LIM_DOMAIN_1"/>
    <property type="match status" value="1"/>
</dbReference>
<feature type="compositionally biased region" description="Polar residues" evidence="12">
    <location>
        <begin position="101"/>
        <end position="110"/>
    </location>
</feature>
<dbReference type="InterPro" id="IPR050453">
    <property type="entry name" value="LIM_Homeobox_TF"/>
</dbReference>
<evidence type="ECO:0000256" key="5">
    <source>
        <dbReference type="ARBA" id="ARBA00023038"/>
    </source>
</evidence>
<dbReference type="FunFam" id="1.10.10.60:FF:000227">
    <property type="entry name" value="LIM homeobox transcription factor"/>
    <property type="match status" value="1"/>
</dbReference>
<evidence type="ECO:0000313" key="15">
    <source>
        <dbReference type="EMBL" id="KNC24404.1"/>
    </source>
</evidence>
<sequence>MLEFYPMPTNLNHGASLYPHQQNHGGARFLDNPATQNINTMTHQQQQHHQQHLQQQQTNSQQQMIASPSQAACPPQNHNNSLNTCSIASLTAQTSCLAAATTTSNDVNPETSNTTSSSSLSSGANSNSTSLHLAISNSKHQQQSSSSNCSTTPQQHSTSAIPASNSSLAPSTASTTSSNNCSNSATLLSSCSKLSLECNGRTGVDQIKCEKNFEVCEGCGQKIHDRYLMNVGDTNWHENCLACCYCGMQLHQTCYMRNGKLYCKMDYERLFSFKCAACCHPILPQDMVMRPLPNLIFHLSCFVCVACRIPLQKGEQFLLRDGQIICFRHDLEKEMFLAAAAAQHCGYLGLDEDELMRPRDGRRGPKRPRTILTSQQRKQFKASFEQSPKPCRKVREALAKDTGLSVRVVQVWFQNQRAKMKKIQRKAKNNRGGGANGGDDKDKDKLDKDGIKQEGGSGSGSENGYLGMDSSYATQPLNPNLPFSPDDYPANSNDSFCSSDLSLDGSNFDHLDDDADSLSLNNLELQSSSSSGHHHNSNPQDILANLNNSLINPIDKLYLMQNSYFQGES</sequence>
<dbReference type="PROSITE" id="PS50071">
    <property type="entry name" value="HOMEOBOX_2"/>
    <property type="match status" value="1"/>
</dbReference>
<evidence type="ECO:0000313" key="16">
    <source>
        <dbReference type="Proteomes" id="UP000037069"/>
    </source>
</evidence>
<evidence type="ECO:0000256" key="11">
    <source>
        <dbReference type="RuleBase" id="RU000682"/>
    </source>
</evidence>
<dbReference type="FunFam" id="2.10.110.10:FF:000006">
    <property type="entry name" value="LIM homeobox transcription factor 1-beta"/>
    <property type="match status" value="1"/>
</dbReference>
<dbReference type="OrthoDB" id="10068367at2759"/>
<dbReference type="PROSITE" id="PS50023">
    <property type="entry name" value="LIM_DOMAIN_2"/>
    <property type="match status" value="2"/>
</dbReference>
<evidence type="ECO:0000256" key="12">
    <source>
        <dbReference type="SAM" id="MobiDB-lite"/>
    </source>
</evidence>
<evidence type="ECO:0000256" key="10">
    <source>
        <dbReference type="PROSITE-ProRule" id="PRU00125"/>
    </source>
</evidence>
<dbReference type="Gene3D" id="2.10.110.10">
    <property type="entry name" value="Cysteine Rich Protein"/>
    <property type="match status" value="2"/>
</dbReference>
<dbReference type="PROSITE" id="PS00027">
    <property type="entry name" value="HOMEOBOX_1"/>
    <property type="match status" value="1"/>
</dbReference>
<comment type="subcellular location">
    <subcellularLocation>
        <location evidence="1 9 11">Nucleus</location>
    </subcellularLocation>
</comment>
<dbReference type="SMART" id="SM00389">
    <property type="entry name" value="HOX"/>
    <property type="match status" value="1"/>
</dbReference>
<dbReference type="InterPro" id="IPR017970">
    <property type="entry name" value="Homeobox_CS"/>
</dbReference>
<keyword evidence="7 9" id="KW-0371">Homeobox</keyword>
<dbReference type="PANTHER" id="PTHR24208:SF166">
    <property type="entry name" value="LIM HOMEOBOX TRANSCRIPTION FACTOR 1 ALPHA, ISOFORM B"/>
    <property type="match status" value="1"/>
</dbReference>
<dbReference type="GO" id="GO:0046872">
    <property type="term" value="F:metal ion binding"/>
    <property type="evidence" value="ECO:0007669"/>
    <property type="project" value="UniProtKB-KW"/>
</dbReference>
<evidence type="ECO:0000256" key="7">
    <source>
        <dbReference type="ARBA" id="ARBA00023155"/>
    </source>
</evidence>
<feature type="region of interest" description="Disordered" evidence="12">
    <location>
        <begin position="41"/>
        <end position="77"/>
    </location>
</feature>
<dbReference type="FunFam" id="2.10.110.10:FF:000103">
    <property type="entry name" value="LIM homeobox transcription factor 1-beta"/>
    <property type="match status" value="1"/>
</dbReference>
<feature type="compositionally biased region" description="Low complexity" evidence="12">
    <location>
        <begin position="162"/>
        <end position="181"/>
    </location>
</feature>
<evidence type="ECO:0000256" key="9">
    <source>
        <dbReference type="PROSITE-ProRule" id="PRU00108"/>
    </source>
</evidence>
<dbReference type="GO" id="GO:0000977">
    <property type="term" value="F:RNA polymerase II transcription regulatory region sequence-specific DNA binding"/>
    <property type="evidence" value="ECO:0007669"/>
    <property type="project" value="TreeGrafter"/>
</dbReference>
<dbReference type="InterPro" id="IPR001781">
    <property type="entry name" value="Znf_LIM"/>
</dbReference>
<keyword evidence="3" id="KW-0677">Repeat</keyword>
<dbReference type="GO" id="GO:0030182">
    <property type="term" value="P:neuron differentiation"/>
    <property type="evidence" value="ECO:0007669"/>
    <property type="project" value="TreeGrafter"/>
</dbReference>
<evidence type="ECO:0000256" key="2">
    <source>
        <dbReference type="ARBA" id="ARBA00022723"/>
    </source>
</evidence>
<evidence type="ECO:0000256" key="1">
    <source>
        <dbReference type="ARBA" id="ARBA00004123"/>
    </source>
</evidence>
<feature type="domain" description="LIM zinc-binding" evidence="13">
    <location>
        <begin position="274"/>
        <end position="337"/>
    </location>
</feature>
<dbReference type="OMA" id="EVGHIKC"/>
<keyword evidence="8 9" id="KW-0539">Nucleus</keyword>
<organism evidence="15 16">
    <name type="scientific">Lucilia cuprina</name>
    <name type="common">Green bottle fly</name>
    <name type="synonym">Australian sheep blowfly</name>
    <dbReference type="NCBI Taxonomy" id="7375"/>
    <lineage>
        <taxon>Eukaryota</taxon>
        <taxon>Metazoa</taxon>
        <taxon>Ecdysozoa</taxon>
        <taxon>Arthropoda</taxon>
        <taxon>Hexapoda</taxon>
        <taxon>Insecta</taxon>
        <taxon>Pterygota</taxon>
        <taxon>Neoptera</taxon>
        <taxon>Endopterygota</taxon>
        <taxon>Diptera</taxon>
        <taxon>Brachycera</taxon>
        <taxon>Muscomorpha</taxon>
        <taxon>Oestroidea</taxon>
        <taxon>Calliphoridae</taxon>
        <taxon>Luciliinae</taxon>
        <taxon>Lucilia</taxon>
    </lineage>
</organism>
<feature type="compositionally biased region" description="Basic and acidic residues" evidence="12">
    <location>
        <begin position="438"/>
        <end position="452"/>
    </location>
</feature>
<keyword evidence="16" id="KW-1185">Reference proteome</keyword>
<dbReference type="InterPro" id="IPR001356">
    <property type="entry name" value="HD"/>
</dbReference>
<dbReference type="Proteomes" id="UP000037069">
    <property type="component" value="Unassembled WGS sequence"/>
</dbReference>
<keyword evidence="5 10" id="KW-0440">LIM domain</keyword>
<dbReference type="PANTHER" id="PTHR24208">
    <property type="entry name" value="LIM/HOMEOBOX PROTEIN LHX"/>
    <property type="match status" value="1"/>
</dbReference>
<dbReference type="CDD" id="cd00086">
    <property type="entry name" value="homeodomain"/>
    <property type="match status" value="1"/>
</dbReference>
<proteinExistence type="predicted"/>
<keyword evidence="2 10" id="KW-0479">Metal-binding</keyword>
<name>A0A0L0BYU1_LUCCU</name>
<dbReference type="AlphaFoldDB" id="A0A0L0BYU1"/>
<keyword evidence="4 10" id="KW-0862">Zinc</keyword>
<feature type="compositionally biased region" description="Low complexity" evidence="12">
    <location>
        <begin position="111"/>
        <end position="129"/>
    </location>
</feature>
<evidence type="ECO:0000259" key="14">
    <source>
        <dbReference type="PROSITE" id="PS50071"/>
    </source>
</evidence>
<evidence type="ECO:0008006" key="17">
    <source>
        <dbReference type="Google" id="ProtNLM"/>
    </source>
</evidence>
<evidence type="ECO:0000256" key="3">
    <source>
        <dbReference type="ARBA" id="ARBA00022737"/>
    </source>
</evidence>
<dbReference type="InterPro" id="IPR009057">
    <property type="entry name" value="Homeodomain-like_sf"/>
</dbReference>
<dbReference type="Gene3D" id="1.10.10.60">
    <property type="entry name" value="Homeodomain-like"/>
    <property type="match status" value="1"/>
</dbReference>
<evidence type="ECO:0000256" key="4">
    <source>
        <dbReference type="ARBA" id="ARBA00022833"/>
    </source>
</evidence>
<dbReference type="Pfam" id="PF00412">
    <property type="entry name" value="LIM"/>
    <property type="match status" value="2"/>
</dbReference>
<feature type="region of interest" description="Disordered" evidence="12">
    <location>
        <begin position="356"/>
        <end position="388"/>
    </location>
</feature>
<keyword evidence="6 9" id="KW-0238">DNA-binding</keyword>
<dbReference type="EMBL" id="JRES01001238">
    <property type="protein sequence ID" value="KNC24404.1"/>
    <property type="molecule type" value="Genomic_DNA"/>
</dbReference>
<feature type="region of interest" description="Disordered" evidence="12">
    <location>
        <begin position="420"/>
        <end position="491"/>
    </location>
</feature>
<evidence type="ECO:0000256" key="6">
    <source>
        <dbReference type="ARBA" id="ARBA00023125"/>
    </source>
</evidence>
<dbReference type="SUPFAM" id="SSF57716">
    <property type="entry name" value="Glucocorticoid receptor-like (DNA-binding domain)"/>
    <property type="match status" value="2"/>
</dbReference>
<gene>
    <name evidence="15" type="ORF">FF38_14167</name>
</gene>
<feature type="compositionally biased region" description="Polar residues" evidence="12">
    <location>
        <begin position="64"/>
        <end position="77"/>
    </location>
</feature>
<dbReference type="CDD" id="cd09371">
    <property type="entry name" value="LIM1_Lmx1b"/>
    <property type="match status" value="1"/>
</dbReference>
<feature type="region of interest" description="Disordered" evidence="12">
    <location>
        <begin position="101"/>
        <end position="129"/>
    </location>
</feature>
<feature type="compositionally biased region" description="Basic residues" evidence="12">
    <location>
        <begin position="420"/>
        <end position="429"/>
    </location>
</feature>
<accession>A0A0L0BYU1</accession>
<feature type="domain" description="Homeobox" evidence="14">
    <location>
        <begin position="363"/>
        <end position="423"/>
    </location>
</feature>
<feature type="compositionally biased region" description="Low complexity" evidence="12">
    <location>
        <begin position="142"/>
        <end position="155"/>
    </location>
</feature>
<protein>
    <recommendedName>
        <fullName evidence="17">LIM homeobox transcription factor 1-alpha</fullName>
    </recommendedName>
</protein>
<dbReference type="SUPFAM" id="SSF46689">
    <property type="entry name" value="Homeodomain-like"/>
    <property type="match status" value="1"/>
</dbReference>
<evidence type="ECO:0000259" key="13">
    <source>
        <dbReference type="PROSITE" id="PS50023"/>
    </source>
</evidence>
<dbReference type="GO" id="GO:0000981">
    <property type="term" value="F:DNA-binding transcription factor activity, RNA polymerase II-specific"/>
    <property type="evidence" value="ECO:0007669"/>
    <property type="project" value="InterPro"/>
</dbReference>
<comment type="caution">
    <text evidence="15">The sequence shown here is derived from an EMBL/GenBank/DDBJ whole genome shotgun (WGS) entry which is preliminary data.</text>
</comment>
<feature type="DNA-binding region" description="Homeobox" evidence="9">
    <location>
        <begin position="365"/>
        <end position="424"/>
    </location>
</feature>